<dbReference type="KEGG" id="ada:A5CPEGH6_07950"/>
<dbReference type="PANTHER" id="PTHR33451">
    <property type="entry name" value="MALATE-2H(+)/NA(+)-LACTATE ANTIPORTER"/>
    <property type="match status" value="1"/>
</dbReference>
<feature type="transmembrane region" description="Helical" evidence="9">
    <location>
        <begin position="75"/>
        <end position="96"/>
    </location>
</feature>
<gene>
    <name evidence="11" type="ORF">A5CPEGH6_07950</name>
</gene>
<evidence type="ECO:0000256" key="8">
    <source>
        <dbReference type="ARBA" id="ARBA00038435"/>
    </source>
</evidence>
<dbReference type="InterPro" id="IPR018461">
    <property type="entry name" value="Na/H_Antiport_NhaC-like_C"/>
</dbReference>
<evidence type="ECO:0000256" key="4">
    <source>
        <dbReference type="ARBA" id="ARBA00022475"/>
    </source>
</evidence>
<dbReference type="GeneID" id="98672767"/>
<feature type="transmembrane region" description="Helical" evidence="9">
    <location>
        <begin position="12"/>
        <end position="31"/>
    </location>
</feature>
<feature type="transmembrane region" description="Helical" evidence="9">
    <location>
        <begin position="288"/>
        <end position="308"/>
    </location>
</feature>
<reference evidence="12" key="1">
    <citation type="submission" date="2019-06" db="EMBL/GenBank/DDBJ databases">
        <title>Alistipes onderdonkii subsp. vulgaris subsp. nov., Alistipes dispar sp. nov. and Alistipes communis sp. nov., isolated from human faeces, and creation of Alistipes onderdonkii subsp. onderdonkii subsp. nov.</title>
        <authorList>
            <person name="Sakamoto M."/>
            <person name="Ikeyama N."/>
            <person name="Ogata Y."/>
            <person name="Suda W."/>
            <person name="Iino T."/>
            <person name="Hattori M."/>
            <person name="Ohkuma M."/>
        </authorList>
    </citation>
    <scope>NUCLEOTIDE SEQUENCE [LARGE SCALE GENOMIC DNA]</scope>
    <source>
        <strain evidence="12">5CPEGH6</strain>
    </source>
</reference>
<comment type="similarity">
    <text evidence="8">Belongs to the NhaC Na(+)/H(+) (TC 2.A.35) antiporter family.</text>
</comment>
<dbReference type="RefSeq" id="WP_141427999.1">
    <property type="nucleotide sequence ID" value="NZ_AP019736.1"/>
</dbReference>
<feature type="transmembrane region" description="Helical" evidence="9">
    <location>
        <begin position="232"/>
        <end position="249"/>
    </location>
</feature>
<keyword evidence="2" id="KW-0813">Transport</keyword>
<dbReference type="Pfam" id="PF03553">
    <property type="entry name" value="Na_H_antiporter"/>
    <property type="match status" value="2"/>
</dbReference>
<dbReference type="AlphaFoldDB" id="A0A4Y1WYU0"/>
<protein>
    <submittedName>
        <fullName evidence="11">Sodium:proton antiporter</fullName>
    </submittedName>
</protein>
<dbReference type="GO" id="GO:0005886">
    <property type="term" value="C:plasma membrane"/>
    <property type="evidence" value="ECO:0007669"/>
    <property type="project" value="UniProtKB-SubCell"/>
</dbReference>
<organism evidence="11 12">
    <name type="scientific">Alistipes dispar</name>
    <dbReference type="NCBI Taxonomy" id="2585119"/>
    <lineage>
        <taxon>Bacteria</taxon>
        <taxon>Pseudomonadati</taxon>
        <taxon>Bacteroidota</taxon>
        <taxon>Bacteroidia</taxon>
        <taxon>Bacteroidales</taxon>
        <taxon>Rikenellaceae</taxon>
        <taxon>Alistipes</taxon>
    </lineage>
</organism>
<evidence type="ECO:0000256" key="3">
    <source>
        <dbReference type="ARBA" id="ARBA00022449"/>
    </source>
</evidence>
<keyword evidence="7 9" id="KW-0472">Membrane</keyword>
<comment type="subcellular location">
    <subcellularLocation>
        <location evidence="1">Cell membrane</location>
        <topology evidence="1">Multi-pass membrane protein</topology>
    </subcellularLocation>
</comment>
<keyword evidence="12" id="KW-1185">Reference proteome</keyword>
<keyword evidence="4" id="KW-1003">Cell membrane</keyword>
<evidence type="ECO:0000256" key="5">
    <source>
        <dbReference type="ARBA" id="ARBA00022692"/>
    </source>
</evidence>
<keyword evidence="3" id="KW-0050">Antiport</keyword>
<keyword evidence="6 9" id="KW-1133">Transmembrane helix</keyword>
<feature type="transmembrane region" description="Helical" evidence="9">
    <location>
        <begin position="37"/>
        <end position="54"/>
    </location>
</feature>
<dbReference type="EMBL" id="AP019736">
    <property type="protein sequence ID" value="BBL06157.1"/>
    <property type="molecule type" value="Genomic_DNA"/>
</dbReference>
<dbReference type="GO" id="GO:0015297">
    <property type="term" value="F:antiporter activity"/>
    <property type="evidence" value="ECO:0007669"/>
    <property type="project" value="UniProtKB-KW"/>
</dbReference>
<evidence type="ECO:0000256" key="6">
    <source>
        <dbReference type="ARBA" id="ARBA00022989"/>
    </source>
</evidence>
<evidence type="ECO:0000256" key="9">
    <source>
        <dbReference type="SAM" id="Phobius"/>
    </source>
</evidence>
<dbReference type="PANTHER" id="PTHR33451:SF5">
    <property type="entry name" value="NA+_H+ ANTIPORTER"/>
    <property type="match status" value="1"/>
</dbReference>
<evidence type="ECO:0000256" key="1">
    <source>
        <dbReference type="ARBA" id="ARBA00004651"/>
    </source>
</evidence>
<keyword evidence="5 9" id="KW-0812">Transmembrane</keyword>
<feature type="domain" description="Na+/H+ antiporter NhaC-like C-terminal" evidence="10">
    <location>
        <begin position="75"/>
        <end position="215"/>
    </location>
</feature>
<name>A0A4Y1WYU0_9BACT</name>
<accession>A0A4Y1WYU0</accession>
<evidence type="ECO:0000313" key="12">
    <source>
        <dbReference type="Proteomes" id="UP000319374"/>
    </source>
</evidence>
<feature type="transmembrane region" description="Helical" evidence="9">
    <location>
        <begin position="116"/>
        <end position="143"/>
    </location>
</feature>
<evidence type="ECO:0000259" key="10">
    <source>
        <dbReference type="Pfam" id="PF03553"/>
    </source>
</evidence>
<feature type="transmembrane region" description="Helical" evidence="9">
    <location>
        <begin position="255"/>
        <end position="276"/>
    </location>
</feature>
<feature type="transmembrane region" description="Helical" evidence="9">
    <location>
        <begin position="199"/>
        <end position="220"/>
    </location>
</feature>
<feature type="transmembrane region" description="Helical" evidence="9">
    <location>
        <begin position="328"/>
        <end position="350"/>
    </location>
</feature>
<feature type="transmembrane region" description="Helical" evidence="9">
    <location>
        <begin position="407"/>
        <end position="425"/>
    </location>
</feature>
<evidence type="ECO:0000256" key="2">
    <source>
        <dbReference type="ARBA" id="ARBA00022448"/>
    </source>
</evidence>
<dbReference type="OrthoDB" id="9790605at2"/>
<dbReference type="InterPro" id="IPR052180">
    <property type="entry name" value="NhaC_Na-H+_Antiporter"/>
</dbReference>
<evidence type="ECO:0000313" key="11">
    <source>
        <dbReference type="EMBL" id="BBL06157.1"/>
    </source>
</evidence>
<proteinExistence type="inferred from homology"/>
<feature type="transmembrane region" description="Helical" evidence="9">
    <location>
        <begin position="155"/>
        <end position="174"/>
    </location>
</feature>
<evidence type="ECO:0000256" key="7">
    <source>
        <dbReference type="ARBA" id="ARBA00023136"/>
    </source>
</evidence>
<dbReference type="Proteomes" id="UP000319374">
    <property type="component" value="Chromosome"/>
</dbReference>
<feature type="domain" description="Na+/H+ antiporter NhaC-like C-terminal" evidence="10">
    <location>
        <begin position="239"/>
        <end position="424"/>
    </location>
</feature>
<sequence length="429" mass="44896">MSPTSVRRGGFLALTPLLVFLVSYLSVSLLAGDFYKMPISVAFVAASVYAVALMRGMPFAERIGRFSSGASDPNVMLMIWIFVLAGAFAESARSMGAVDATVALTMHLLPGSLLPAGLFLAACFVSLSVGTSVGTVVALVPVAAGLAEQTGLGEAWLTAIVVGGAFFGDNLSFISDTTIAATRTQECNLRDKFRVNVRIVAPAALLTLGIYLVTGSAAAVPAQPDRIEWIRVVPYLLVLVTALAGMNVMKVLLLGIAASGAIGLATGSFGLMAWCGGMGRGITGMGELIIITLMAGGLLEMIRLNGGIDYIIDRMTRRISGRRGAEGTIAGLVCLANLCTANNTIAILTVGPIARKIADRFGVDRRRSASLLDTFSCFTQGLLPYGAQLLMAAGLTGLSPLGIMRYLYYPVILGGAALLAVLLRYPRKF</sequence>